<dbReference type="EMBL" id="BAABRU010000003">
    <property type="protein sequence ID" value="GAA5527100.1"/>
    <property type="molecule type" value="Genomic_DNA"/>
</dbReference>
<evidence type="ECO:0000259" key="1">
    <source>
        <dbReference type="Pfam" id="PF01592"/>
    </source>
</evidence>
<evidence type="ECO:0000313" key="3">
    <source>
        <dbReference type="Proteomes" id="UP001428290"/>
    </source>
</evidence>
<evidence type="ECO:0000313" key="2">
    <source>
        <dbReference type="EMBL" id="GAA5527100.1"/>
    </source>
</evidence>
<dbReference type="Proteomes" id="UP001428290">
    <property type="component" value="Unassembled WGS sequence"/>
</dbReference>
<dbReference type="Gene3D" id="3.90.1010.10">
    <property type="match status" value="1"/>
</dbReference>
<organism evidence="2 3">
    <name type="scientific">Herpetosiphon gulosus</name>
    <dbReference type="NCBI Taxonomy" id="1973496"/>
    <lineage>
        <taxon>Bacteria</taxon>
        <taxon>Bacillati</taxon>
        <taxon>Chloroflexota</taxon>
        <taxon>Chloroflexia</taxon>
        <taxon>Herpetosiphonales</taxon>
        <taxon>Herpetosiphonaceae</taxon>
        <taxon>Herpetosiphon</taxon>
    </lineage>
</organism>
<feature type="domain" description="NIF system FeS cluster assembly NifU N-terminal" evidence="1">
    <location>
        <begin position="10"/>
        <end position="128"/>
    </location>
</feature>
<comment type="caution">
    <text evidence="2">The sequence shown here is derived from an EMBL/GenBank/DDBJ whole genome shotgun (WGS) entry which is preliminary data.</text>
</comment>
<sequence>MDRQEAIEFLLEHYEQPRHRGELADPDVTMPGGNPGCGDVVTIYLKVDSANDAIQDLAFVGEGCTISQAAASILLEQMQGQALTAVEALDFNWMIDELGREIVQSRPRCATLALGTLKAAIKKYRNDQIRAELGENAPAQTAPETFSN</sequence>
<dbReference type="CDD" id="cd06664">
    <property type="entry name" value="IscU_like"/>
    <property type="match status" value="1"/>
</dbReference>
<gene>
    <name evidence="2" type="primary">iscU</name>
    <name evidence="2" type="ORF">Hgul01_00882</name>
</gene>
<name>A0ABP9WVD6_9CHLR</name>
<protein>
    <submittedName>
        <fullName evidence="2">Iron-sulfur cluster assembly scaffold protein IscU</fullName>
    </submittedName>
</protein>
<dbReference type="InterPro" id="IPR002871">
    <property type="entry name" value="NIF_FeS_clus_asmbl_NifU_N"/>
</dbReference>
<accession>A0ABP9WVD6</accession>
<reference evidence="2 3" key="1">
    <citation type="submission" date="2024-02" db="EMBL/GenBank/DDBJ databases">
        <title>Herpetosiphon gulosus NBRC 112829.</title>
        <authorList>
            <person name="Ichikawa N."/>
            <person name="Katano-Makiyama Y."/>
            <person name="Hidaka K."/>
        </authorList>
    </citation>
    <scope>NUCLEOTIDE SEQUENCE [LARGE SCALE GENOMIC DNA]</scope>
    <source>
        <strain evidence="2 3">NBRC 112829</strain>
    </source>
</reference>
<keyword evidence="3" id="KW-1185">Reference proteome</keyword>
<dbReference type="SUPFAM" id="SSF82649">
    <property type="entry name" value="SufE/NifU"/>
    <property type="match status" value="1"/>
</dbReference>
<dbReference type="PANTHER" id="PTHR10093">
    <property type="entry name" value="IRON-SULFUR CLUSTER ASSEMBLY ENZYME NIFU HOMOLOG"/>
    <property type="match status" value="1"/>
</dbReference>
<dbReference type="Pfam" id="PF01592">
    <property type="entry name" value="NifU_N"/>
    <property type="match status" value="1"/>
</dbReference>
<proteinExistence type="predicted"/>